<organism evidence="8 9">
    <name type="scientific">Marinagarivorans cellulosilyticus</name>
    <dbReference type="NCBI Taxonomy" id="2721545"/>
    <lineage>
        <taxon>Bacteria</taxon>
        <taxon>Pseudomonadati</taxon>
        <taxon>Pseudomonadota</taxon>
        <taxon>Gammaproteobacteria</taxon>
        <taxon>Cellvibrionales</taxon>
        <taxon>Cellvibrionaceae</taxon>
        <taxon>Marinagarivorans</taxon>
    </lineage>
</organism>
<dbReference type="GO" id="GO:0000155">
    <property type="term" value="F:phosphorelay sensor kinase activity"/>
    <property type="evidence" value="ECO:0007669"/>
    <property type="project" value="InterPro"/>
</dbReference>
<dbReference type="RefSeq" id="WP_236984325.1">
    <property type="nucleotide sequence ID" value="NZ_AP023086.1"/>
</dbReference>
<dbReference type="GO" id="GO:0005886">
    <property type="term" value="C:plasma membrane"/>
    <property type="evidence" value="ECO:0007669"/>
    <property type="project" value="TreeGrafter"/>
</dbReference>
<dbReference type="Gene3D" id="3.30.565.10">
    <property type="entry name" value="Histidine kinase-like ATPase, C-terminal domain"/>
    <property type="match status" value="1"/>
</dbReference>
<dbReference type="Proteomes" id="UP001320119">
    <property type="component" value="Chromosome"/>
</dbReference>
<dbReference type="EC" id="2.7.13.3" evidence="2"/>
<dbReference type="InterPro" id="IPR005467">
    <property type="entry name" value="His_kinase_dom"/>
</dbReference>
<dbReference type="CDD" id="cd00082">
    <property type="entry name" value="HisKA"/>
    <property type="match status" value="1"/>
</dbReference>
<proteinExistence type="predicted"/>
<dbReference type="AlphaFoldDB" id="A0AAN1WKD1"/>
<dbReference type="Gene3D" id="1.10.287.130">
    <property type="match status" value="1"/>
</dbReference>
<evidence type="ECO:0000256" key="6">
    <source>
        <dbReference type="ARBA" id="ARBA00023012"/>
    </source>
</evidence>
<evidence type="ECO:0000256" key="5">
    <source>
        <dbReference type="ARBA" id="ARBA00022777"/>
    </source>
</evidence>
<dbReference type="Gene3D" id="3.30.450.40">
    <property type="match status" value="1"/>
</dbReference>
<comment type="catalytic activity">
    <reaction evidence="1">
        <text>ATP + protein L-histidine = ADP + protein N-phospho-L-histidine.</text>
        <dbReference type="EC" id="2.7.13.3"/>
    </reaction>
</comment>
<dbReference type="InterPro" id="IPR003594">
    <property type="entry name" value="HATPase_dom"/>
</dbReference>
<evidence type="ECO:0000256" key="1">
    <source>
        <dbReference type="ARBA" id="ARBA00000085"/>
    </source>
</evidence>
<protein>
    <recommendedName>
        <fullName evidence="2">histidine kinase</fullName>
        <ecNumber evidence="2">2.7.13.3</ecNumber>
    </recommendedName>
</protein>
<dbReference type="SMART" id="SM00388">
    <property type="entry name" value="HisKA"/>
    <property type="match status" value="1"/>
</dbReference>
<keyword evidence="3" id="KW-0597">Phosphoprotein</keyword>
<dbReference type="InterPro" id="IPR036097">
    <property type="entry name" value="HisK_dim/P_sf"/>
</dbReference>
<dbReference type="Pfam" id="PF02518">
    <property type="entry name" value="HATPase_c"/>
    <property type="match status" value="1"/>
</dbReference>
<dbReference type="EMBL" id="AP023086">
    <property type="protein sequence ID" value="BCD99246.1"/>
    <property type="molecule type" value="Genomic_DNA"/>
</dbReference>
<evidence type="ECO:0000313" key="8">
    <source>
        <dbReference type="EMBL" id="BCD99246.1"/>
    </source>
</evidence>
<dbReference type="PANTHER" id="PTHR45453:SF1">
    <property type="entry name" value="PHOSPHATE REGULON SENSOR PROTEIN PHOR"/>
    <property type="match status" value="1"/>
</dbReference>
<feature type="domain" description="Histidine kinase" evidence="7">
    <location>
        <begin position="204"/>
        <end position="408"/>
    </location>
</feature>
<evidence type="ECO:0000259" key="7">
    <source>
        <dbReference type="PROSITE" id="PS50109"/>
    </source>
</evidence>
<evidence type="ECO:0000256" key="3">
    <source>
        <dbReference type="ARBA" id="ARBA00022553"/>
    </source>
</evidence>
<dbReference type="InterPro" id="IPR029016">
    <property type="entry name" value="GAF-like_dom_sf"/>
</dbReference>
<dbReference type="SUPFAM" id="SSF55874">
    <property type="entry name" value="ATPase domain of HSP90 chaperone/DNA topoisomerase II/histidine kinase"/>
    <property type="match status" value="1"/>
</dbReference>
<dbReference type="KEGG" id="marq:MARGE09_P3447"/>
<name>A0AAN1WKD1_9GAMM</name>
<dbReference type="InterPro" id="IPR036890">
    <property type="entry name" value="HATPase_C_sf"/>
</dbReference>
<dbReference type="SUPFAM" id="SSF47384">
    <property type="entry name" value="Homodimeric domain of signal transducing histidine kinase"/>
    <property type="match status" value="1"/>
</dbReference>
<keyword evidence="4" id="KW-0808">Transferase</keyword>
<keyword evidence="9" id="KW-1185">Reference proteome</keyword>
<keyword evidence="5" id="KW-0418">Kinase</keyword>
<keyword evidence="6" id="KW-0902">Two-component regulatory system</keyword>
<dbReference type="SMART" id="SM00387">
    <property type="entry name" value="HATPase_c"/>
    <property type="match status" value="1"/>
</dbReference>
<sequence length="408" mass="45070">MDYPSFIEDTTYISMDASASENEQLRAMLSNLTRIHLLTASRFENFDDLIHEYLVSGIEVFGLETGIVSRIVGNSYTVCDVISPLDVLEKGQEFGLEDTYCREVIKSQQVLGFPQVGALEYMRCHPVYENLKLESYLSAPIFVADELFGTLNFTSVSARENGFSTHERNLIVLMANAIGAFILLRNKEDHLLALNQKMKRFVGYVAHDLRNPLGTIIGLTKMATKPNASPERIQQIAQKIARPAENALEFVNTILENAALSTGKIALSKTQVNAKQLIEEAQDAVEHFAAESNITITLDAPDQAALLCDKHRLHQTLTNLLINAIKYSPENSLIQCSATPLEGGTQIQIKNPTSPETQQGRRLDGQVYGSVGFGLDIVQEVLKAHDSSLAIDESPETFIASFTLPVSH</sequence>
<evidence type="ECO:0000256" key="4">
    <source>
        <dbReference type="ARBA" id="ARBA00022679"/>
    </source>
</evidence>
<dbReference type="InterPro" id="IPR003018">
    <property type="entry name" value="GAF"/>
</dbReference>
<accession>A0AAN1WKD1</accession>
<dbReference type="PROSITE" id="PS50109">
    <property type="entry name" value="HIS_KIN"/>
    <property type="match status" value="1"/>
</dbReference>
<gene>
    <name evidence="8" type="ORF">MARGE09_P3447</name>
</gene>
<dbReference type="Pfam" id="PF00512">
    <property type="entry name" value="HisKA"/>
    <property type="match status" value="1"/>
</dbReference>
<dbReference type="PANTHER" id="PTHR45453">
    <property type="entry name" value="PHOSPHATE REGULON SENSOR PROTEIN PHOR"/>
    <property type="match status" value="1"/>
</dbReference>
<dbReference type="GO" id="GO:0004721">
    <property type="term" value="F:phosphoprotein phosphatase activity"/>
    <property type="evidence" value="ECO:0007669"/>
    <property type="project" value="TreeGrafter"/>
</dbReference>
<evidence type="ECO:0000313" key="9">
    <source>
        <dbReference type="Proteomes" id="UP001320119"/>
    </source>
</evidence>
<dbReference type="SUPFAM" id="SSF55781">
    <property type="entry name" value="GAF domain-like"/>
    <property type="match status" value="1"/>
</dbReference>
<evidence type="ECO:0000256" key="2">
    <source>
        <dbReference type="ARBA" id="ARBA00012438"/>
    </source>
</evidence>
<dbReference type="InterPro" id="IPR050351">
    <property type="entry name" value="BphY/WalK/GraS-like"/>
</dbReference>
<dbReference type="GO" id="GO:0016036">
    <property type="term" value="P:cellular response to phosphate starvation"/>
    <property type="evidence" value="ECO:0007669"/>
    <property type="project" value="TreeGrafter"/>
</dbReference>
<dbReference type="InterPro" id="IPR003661">
    <property type="entry name" value="HisK_dim/P_dom"/>
</dbReference>
<reference evidence="8 9" key="1">
    <citation type="journal article" date="2022" name="IScience">
        <title>An ultrasensitive nanofiber-based assay for enzymatic hydrolysis and deep-sea microbial degradation of cellulose.</title>
        <authorList>
            <person name="Tsudome M."/>
            <person name="Tachioka M."/>
            <person name="Miyazaki M."/>
            <person name="Uchimura K."/>
            <person name="Tsuda M."/>
            <person name="Takaki Y."/>
            <person name="Deguchi S."/>
        </authorList>
    </citation>
    <scope>NUCLEOTIDE SEQUENCE [LARGE SCALE GENOMIC DNA]</scope>
    <source>
        <strain evidence="8 9">GE09</strain>
    </source>
</reference>
<dbReference type="Pfam" id="PF01590">
    <property type="entry name" value="GAF"/>
    <property type="match status" value="1"/>
</dbReference>